<evidence type="ECO:0000256" key="1">
    <source>
        <dbReference type="SAM" id="MobiDB-lite"/>
    </source>
</evidence>
<dbReference type="Proteomes" id="UP001556367">
    <property type="component" value="Unassembled WGS sequence"/>
</dbReference>
<accession>A0ABR3JFJ4</accession>
<evidence type="ECO:0000313" key="4">
    <source>
        <dbReference type="Proteomes" id="UP001556367"/>
    </source>
</evidence>
<dbReference type="Pfam" id="PF18803">
    <property type="entry name" value="CxC2"/>
    <property type="match status" value="1"/>
</dbReference>
<organism evidence="3 4">
    <name type="scientific">Hohenbuehelia grisea</name>
    <dbReference type="NCBI Taxonomy" id="104357"/>
    <lineage>
        <taxon>Eukaryota</taxon>
        <taxon>Fungi</taxon>
        <taxon>Dikarya</taxon>
        <taxon>Basidiomycota</taxon>
        <taxon>Agaricomycotina</taxon>
        <taxon>Agaricomycetes</taxon>
        <taxon>Agaricomycetidae</taxon>
        <taxon>Agaricales</taxon>
        <taxon>Pleurotineae</taxon>
        <taxon>Pleurotaceae</taxon>
        <taxon>Hohenbuehelia</taxon>
    </lineage>
</organism>
<sequence>MEQSVAVSAMLPDTPGPDLTANKTADGDFNDLEGTSAEYQFTQDDVPPHTRYESSDAPMKTWLPFREEYLDELSRWSGRGGSSSRCPAPCGKPAAFRCKDCCLGQLLCSACVVKHHQGMPLHRIQEWSLDHARFDRRSLSELGLTVQFGHAMGRPCARRQSATKDFVVLHLNGIHKISVFFCHCQHPEVPHHVQLLRAGFWPAP</sequence>
<comment type="caution">
    <text evidence="3">The sequence shown here is derived from an EMBL/GenBank/DDBJ whole genome shotgun (WGS) entry which is preliminary data.</text>
</comment>
<proteinExistence type="predicted"/>
<feature type="region of interest" description="Disordered" evidence="1">
    <location>
        <begin position="1"/>
        <end position="29"/>
    </location>
</feature>
<protein>
    <recommendedName>
        <fullName evidence="2">CxC2-like cysteine cluster KDZ transposase-associated domain-containing protein</fullName>
    </recommendedName>
</protein>
<name>A0ABR3JFJ4_9AGAR</name>
<evidence type="ECO:0000259" key="2">
    <source>
        <dbReference type="Pfam" id="PF18803"/>
    </source>
</evidence>
<dbReference type="InterPro" id="IPR041457">
    <property type="entry name" value="CxC2_KDZ-assoc"/>
</dbReference>
<reference evidence="4" key="1">
    <citation type="submission" date="2024-06" db="EMBL/GenBank/DDBJ databases">
        <title>Multi-omics analyses provide insights into the biosynthesis of the anticancer antibiotic pleurotin in Hohenbuehelia grisea.</title>
        <authorList>
            <person name="Weaver J.A."/>
            <person name="Alberti F."/>
        </authorList>
    </citation>
    <scope>NUCLEOTIDE SEQUENCE [LARGE SCALE GENOMIC DNA]</scope>
    <source>
        <strain evidence="4">T-177</strain>
    </source>
</reference>
<keyword evidence="4" id="KW-1185">Reference proteome</keyword>
<feature type="domain" description="CxC2-like cysteine cluster KDZ transposase-associated" evidence="2">
    <location>
        <begin position="139"/>
        <end position="203"/>
    </location>
</feature>
<gene>
    <name evidence="3" type="ORF">HGRIS_005405</name>
</gene>
<evidence type="ECO:0000313" key="3">
    <source>
        <dbReference type="EMBL" id="KAL0954277.1"/>
    </source>
</evidence>
<dbReference type="EMBL" id="JASNQZ010000008">
    <property type="protein sequence ID" value="KAL0954277.1"/>
    <property type="molecule type" value="Genomic_DNA"/>
</dbReference>